<evidence type="ECO:0000259" key="1">
    <source>
        <dbReference type="PROSITE" id="PS50878"/>
    </source>
</evidence>
<dbReference type="PANTHER" id="PTHR34047:SF8">
    <property type="entry name" value="PROTEIN YKFC"/>
    <property type="match status" value="1"/>
</dbReference>
<protein>
    <recommendedName>
        <fullName evidence="1">Reverse transcriptase domain-containing protein</fullName>
    </recommendedName>
</protein>
<dbReference type="InterPro" id="IPR051083">
    <property type="entry name" value="GrpII_Intron_Splice-Mob/Def"/>
</dbReference>
<gene>
    <name evidence="2" type="ORF">A3I32_00430</name>
</gene>
<dbReference type="Gene3D" id="3.30.70.270">
    <property type="match status" value="1"/>
</dbReference>
<name>A0A1F8H1N2_9BACT</name>
<reference evidence="2 3" key="1">
    <citation type="journal article" date="2016" name="Nat. Commun.">
        <title>Thousands of microbial genomes shed light on interconnected biogeochemical processes in an aquifer system.</title>
        <authorList>
            <person name="Anantharaman K."/>
            <person name="Brown C.T."/>
            <person name="Hug L.A."/>
            <person name="Sharon I."/>
            <person name="Castelle C.J."/>
            <person name="Probst A.J."/>
            <person name="Thomas B.C."/>
            <person name="Singh A."/>
            <person name="Wilkins M.J."/>
            <person name="Karaoz U."/>
            <person name="Brodie E.L."/>
            <person name="Williams K.H."/>
            <person name="Hubbard S.S."/>
            <person name="Banfield J.F."/>
        </authorList>
    </citation>
    <scope>NUCLEOTIDE SEQUENCE [LARGE SCALE GENOMIC DNA]</scope>
</reference>
<dbReference type="Pfam" id="PF00078">
    <property type="entry name" value="RVT_1"/>
    <property type="match status" value="1"/>
</dbReference>
<dbReference type="SUPFAM" id="SSF56672">
    <property type="entry name" value="DNA/RNA polymerases"/>
    <property type="match status" value="1"/>
</dbReference>
<dbReference type="Proteomes" id="UP000177494">
    <property type="component" value="Unassembled WGS sequence"/>
</dbReference>
<feature type="domain" description="Reverse transcriptase" evidence="1">
    <location>
        <begin position="65"/>
        <end position="284"/>
    </location>
</feature>
<evidence type="ECO:0000313" key="3">
    <source>
        <dbReference type="Proteomes" id="UP000177494"/>
    </source>
</evidence>
<dbReference type="PANTHER" id="PTHR34047">
    <property type="entry name" value="NUCLEAR INTRON MATURASE 1, MITOCHONDRIAL-RELATED"/>
    <property type="match status" value="1"/>
</dbReference>
<dbReference type="AlphaFoldDB" id="A0A1F8H1N2"/>
<dbReference type="InterPro" id="IPR043128">
    <property type="entry name" value="Rev_trsase/Diguanyl_cyclase"/>
</dbReference>
<proteinExistence type="predicted"/>
<sequence>MYQTDCFAGGGLNSHVFAEIISLANLFLAWQEFKQGKTKKLDVRQFEFNLEDNLFELHSELVLKTYRHSDYTAFYITDPKLRHIHKACVRDRVLHHAVFRILYPIFDKVFIFDSYSCRVGKGTHQAVKRLKQFCQKASRNNFQNLYALKCDVKRFFDSVDHDVLLEIIKRKVSDEETLWLVGLIIASYQTVSNKGLPIGNVTSQLFANIYLNELDQFIKHNLKVECYLRYCDDFIILVEDPGVLLSQLEKIKNFLGDRLGLTIHPNKVSIRTYRQGIDFLGYIVRPYCVNLRTKTKNRLISRINAENSASYLGLLRHCNGRKIEKKVLAKLSTAKVQFKAV</sequence>
<dbReference type="InterPro" id="IPR000477">
    <property type="entry name" value="RT_dom"/>
</dbReference>
<dbReference type="CDD" id="cd01651">
    <property type="entry name" value="RT_G2_intron"/>
    <property type="match status" value="1"/>
</dbReference>
<comment type="caution">
    <text evidence="2">The sequence shown here is derived from an EMBL/GenBank/DDBJ whole genome shotgun (WGS) entry which is preliminary data.</text>
</comment>
<organism evidence="2 3">
    <name type="scientific">Candidatus Yanofskybacteria bacterium RIFCSPLOWO2_02_FULL_45_10</name>
    <dbReference type="NCBI Taxonomy" id="1802706"/>
    <lineage>
        <taxon>Bacteria</taxon>
        <taxon>Candidatus Yanofskyibacteriota</taxon>
    </lineage>
</organism>
<dbReference type="EMBL" id="MGKU01000037">
    <property type="protein sequence ID" value="OGN31547.1"/>
    <property type="molecule type" value="Genomic_DNA"/>
</dbReference>
<accession>A0A1F8H1N2</accession>
<dbReference type="InterPro" id="IPR043502">
    <property type="entry name" value="DNA/RNA_pol_sf"/>
</dbReference>
<dbReference type="PROSITE" id="PS50878">
    <property type="entry name" value="RT_POL"/>
    <property type="match status" value="1"/>
</dbReference>
<evidence type="ECO:0000313" key="2">
    <source>
        <dbReference type="EMBL" id="OGN31547.1"/>
    </source>
</evidence>